<evidence type="ECO:0000313" key="14">
    <source>
        <dbReference type="EMBL" id="GAA1917986.1"/>
    </source>
</evidence>
<sequence length="413" mass="43676">MISTRPQPSADVPEPPFDEDTPTLLVKIFGKDRPGLTAGLFETLAAFSVDVIDLEQVVTRGRITLCALVTTPPVGSAEGELRATVHGWAESLNLQAEIISGRGDNRPRGDGRSHVTVLGRPLTAATTGAIAARIAGTGGNIDRINRLAKYPVTAVEFDVSGVPTETLRTELAIESSARSVDIAVVSSGLQRRAQRLIVMDVDSTLIQDEVIELFAAHAGCEAQVAEVTAAAMRGELDFEQSLHARVALLAGLDASVVDKVRAEVRLTPGARTLVRTLKRLGYQVGVVSGGFTQVTDALREHLALDFAAANTLEISDGRLTGRVTGEIVDRAGKARLLRRFAAEAGVPLAQTVAIGDGANDLDMLNTAGLGVAFNAKPMVREAAHAAVNVPFLDTVLYLLGITREEVEAADLQD</sequence>
<dbReference type="Pfam" id="PF12710">
    <property type="entry name" value="HAD"/>
    <property type="match status" value="1"/>
</dbReference>
<dbReference type="SFLD" id="SFLDG01137">
    <property type="entry name" value="C1.6.1:_Phosphoserine_Phosphat"/>
    <property type="match status" value="1"/>
</dbReference>
<dbReference type="InterPro" id="IPR045865">
    <property type="entry name" value="ACT-like_dom_sf"/>
</dbReference>
<evidence type="ECO:0000256" key="1">
    <source>
        <dbReference type="ARBA" id="ARBA00001946"/>
    </source>
</evidence>
<dbReference type="EC" id="3.1.3.3" evidence="4"/>
<organism evidence="14 15">
    <name type="scientific">Streptomyces sodiiphilus</name>
    <dbReference type="NCBI Taxonomy" id="226217"/>
    <lineage>
        <taxon>Bacteria</taxon>
        <taxon>Bacillati</taxon>
        <taxon>Actinomycetota</taxon>
        <taxon>Actinomycetes</taxon>
        <taxon>Kitasatosporales</taxon>
        <taxon>Streptomycetaceae</taxon>
        <taxon>Streptomyces</taxon>
    </lineage>
</organism>
<dbReference type="SFLD" id="SFLDF00029">
    <property type="entry name" value="phosphoserine_phosphatase"/>
    <property type="match status" value="1"/>
</dbReference>
<keyword evidence="6" id="KW-0479">Metal-binding</keyword>
<keyword evidence="5" id="KW-0028">Amino-acid biosynthesis</keyword>
<dbReference type="InterPro" id="IPR002912">
    <property type="entry name" value="ACT_dom"/>
</dbReference>
<evidence type="ECO:0000313" key="15">
    <source>
        <dbReference type="Proteomes" id="UP001501303"/>
    </source>
</evidence>
<comment type="catalytic activity">
    <reaction evidence="12">
        <text>O-phospho-D-serine + H2O = D-serine + phosphate</text>
        <dbReference type="Rhea" id="RHEA:24873"/>
        <dbReference type="ChEBI" id="CHEBI:15377"/>
        <dbReference type="ChEBI" id="CHEBI:35247"/>
        <dbReference type="ChEBI" id="CHEBI:43474"/>
        <dbReference type="ChEBI" id="CHEBI:58680"/>
        <dbReference type="EC" id="3.1.3.3"/>
    </reaction>
</comment>
<evidence type="ECO:0000256" key="3">
    <source>
        <dbReference type="ARBA" id="ARBA00009184"/>
    </source>
</evidence>
<evidence type="ECO:0000256" key="10">
    <source>
        <dbReference type="ARBA" id="ARBA00031693"/>
    </source>
</evidence>
<evidence type="ECO:0000256" key="6">
    <source>
        <dbReference type="ARBA" id="ARBA00022723"/>
    </source>
</evidence>
<comment type="catalytic activity">
    <reaction evidence="11">
        <text>O-phospho-L-serine + H2O = L-serine + phosphate</text>
        <dbReference type="Rhea" id="RHEA:21208"/>
        <dbReference type="ChEBI" id="CHEBI:15377"/>
        <dbReference type="ChEBI" id="CHEBI:33384"/>
        <dbReference type="ChEBI" id="CHEBI:43474"/>
        <dbReference type="ChEBI" id="CHEBI:57524"/>
        <dbReference type="EC" id="3.1.3.3"/>
    </reaction>
</comment>
<dbReference type="EMBL" id="BAAAMJ010000030">
    <property type="protein sequence ID" value="GAA1917986.1"/>
    <property type="molecule type" value="Genomic_DNA"/>
</dbReference>
<gene>
    <name evidence="14" type="primary">serB</name>
    <name evidence="14" type="ORF">GCM10009716_28640</name>
</gene>
<dbReference type="PANTHER" id="PTHR43344">
    <property type="entry name" value="PHOSPHOSERINE PHOSPHATASE"/>
    <property type="match status" value="1"/>
</dbReference>
<reference evidence="14 15" key="1">
    <citation type="journal article" date="2019" name="Int. J. Syst. Evol. Microbiol.">
        <title>The Global Catalogue of Microorganisms (GCM) 10K type strain sequencing project: providing services to taxonomists for standard genome sequencing and annotation.</title>
        <authorList>
            <consortium name="The Broad Institute Genomics Platform"/>
            <consortium name="The Broad Institute Genome Sequencing Center for Infectious Disease"/>
            <person name="Wu L."/>
            <person name="Ma J."/>
        </authorList>
    </citation>
    <scope>NUCLEOTIDE SEQUENCE [LARGE SCALE GENOMIC DNA]</scope>
    <source>
        <strain evidence="14 15">JCM 13581</strain>
    </source>
</reference>
<dbReference type="SFLD" id="SFLDG01136">
    <property type="entry name" value="C1.6:_Phosphoserine_Phosphatas"/>
    <property type="match status" value="1"/>
</dbReference>
<dbReference type="NCBIfam" id="TIGR01488">
    <property type="entry name" value="HAD-SF-IB"/>
    <property type="match status" value="1"/>
</dbReference>
<evidence type="ECO:0000256" key="9">
    <source>
        <dbReference type="ARBA" id="ARBA00023299"/>
    </source>
</evidence>
<evidence type="ECO:0000256" key="8">
    <source>
        <dbReference type="ARBA" id="ARBA00022842"/>
    </source>
</evidence>
<evidence type="ECO:0000256" key="11">
    <source>
        <dbReference type="ARBA" id="ARBA00048138"/>
    </source>
</evidence>
<keyword evidence="7" id="KW-0378">Hydrolase</keyword>
<accession>A0ABN2PCI4</accession>
<dbReference type="InterPro" id="IPR049148">
    <property type="entry name" value="PSP_ACT"/>
</dbReference>
<protein>
    <recommendedName>
        <fullName evidence="4">phosphoserine phosphatase</fullName>
        <ecNumber evidence="4">3.1.3.3</ecNumber>
    </recommendedName>
    <alternativeName>
        <fullName evidence="10">O-phosphoserine phosphohydrolase</fullName>
    </alternativeName>
</protein>
<comment type="pathway">
    <text evidence="2">Amino-acid biosynthesis; L-serine biosynthesis; L-serine from 3-phospho-D-glycerate: step 3/3.</text>
</comment>
<dbReference type="Gene3D" id="3.30.70.260">
    <property type="match status" value="2"/>
</dbReference>
<dbReference type="SUPFAM" id="SSF55021">
    <property type="entry name" value="ACT-like"/>
    <property type="match status" value="1"/>
</dbReference>
<dbReference type="InterPro" id="IPR004469">
    <property type="entry name" value="PSP"/>
</dbReference>
<dbReference type="SFLD" id="SFLDS00003">
    <property type="entry name" value="Haloacid_Dehalogenase"/>
    <property type="match status" value="1"/>
</dbReference>
<dbReference type="CDD" id="cd07500">
    <property type="entry name" value="HAD_PSP"/>
    <property type="match status" value="1"/>
</dbReference>
<comment type="caution">
    <text evidence="14">The sequence shown here is derived from an EMBL/GenBank/DDBJ whole genome shotgun (WGS) entry which is preliminary data.</text>
</comment>
<dbReference type="Proteomes" id="UP001501303">
    <property type="component" value="Unassembled WGS sequence"/>
</dbReference>
<dbReference type="NCBIfam" id="TIGR00338">
    <property type="entry name" value="serB"/>
    <property type="match status" value="1"/>
</dbReference>
<keyword evidence="15" id="KW-1185">Reference proteome</keyword>
<dbReference type="Gene3D" id="3.40.50.1000">
    <property type="entry name" value="HAD superfamily/HAD-like"/>
    <property type="match status" value="1"/>
</dbReference>
<dbReference type="InterPro" id="IPR036412">
    <property type="entry name" value="HAD-like_sf"/>
</dbReference>
<dbReference type="Pfam" id="PF21086">
    <property type="entry name" value="ACT_PSP_2"/>
    <property type="match status" value="1"/>
</dbReference>
<evidence type="ECO:0000256" key="2">
    <source>
        <dbReference type="ARBA" id="ARBA00005135"/>
    </source>
</evidence>
<dbReference type="PROSITE" id="PS51671">
    <property type="entry name" value="ACT"/>
    <property type="match status" value="1"/>
</dbReference>
<dbReference type="PANTHER" id="PTHR43344:SF2">
    <property type="entry name" value="PHOSPHOSERINE PHOSPHATASE"/>
    <property type="match status" value="1"/>
</dbReference>
<comment type="cofactor">
    <cofactor evidence="1">
        <name>Mg(2+)</name>
        <dbReference type="ChEBI" id="CHEBI:18420"/>
    </cofactor>
</comment>
<evidence type="ECO:0000256" key="5">
    <source>
        <dbReference type="ARBA" id="ARBA00022605"/>
    </source>
</evidence>
<dbReference type="RefSeq" id="WP_344262232.1">
    <property type="nucleotide sequence ID" value="NZ_BAAAMJ010000030.1"/>
</dbReference>
<name>A0ABN2PCI4_9ACTN</name>
<proteinExistence type="inferred from homology"/>
<evidence type="ECO:0000256" key="12">
    <source>
        <dbReference type="ARBA" id="ARBA00048523"/>
    </source>
</evidence>
<keyword evidence="9" id="KW-0718">Serine biosynthesis</keyword>
<dbReference type="InterPro" id="IPR023214">
    <property type="entry name" value="HAD_sf"/>
</dbReference>
<dbReference type="InterPro" id="IPR050582">
    <property type="entry name" value="HAD-like_SerB"/>
</dbReference>
<comment type="similarity">
    <text evidence="3">Belongs to the HAD-like hydrolase superfamily. SerB family.</text>
</comment>
<dbReference type="CDD" id="cd04870">
    <property type="entry name" value="ACT_PSP_1"/>
    <property type="match status" value="1"/>
</dbReference>
<evidence type="ECO:0000256" key="4">
    <source>
        <dbReference type="ARBA" id="ARBA00012640"/>
    </source>
</evidence>
<feature type="domain" description="ACT" evidence="13">
    <location>
        <begin position="25"/>
        <end position="106"/>
    </location>
</feature>
<dbReference type="SUPFAM" id="SSF56784">
    <property type="entry name" value="HAD-like"/>
    <property type="match status" value="1"/>
</dbReference>
<keyword evidence="8" id="KW-0460">Magnesium</keyword>
<evidence type="ECO:0000256" key="7">
    <source>
        <dbReference type="ARBA" id="ARBA00022801"/>
    </source>
</evidence>
<evidence type="ECO:0000259" key="13">
    <source>
        <dbReference type="PROSITE" id="PS51671"/>
    </source>
</evidence>
<dbReference type="Pfam" id="PF13740">
    <property type="entry name" value="ACT_6"/>
    <property type="match status" value="1"/>
</dbReference>